<dbReference type="Proteomes" id="UP000281553">
    <property type="component" value="Unassembled WGS sequence"/>
</dbReference>
<dbReference type="AlphaFoldDB" id="A0A3P7LZJ8"/>
<evidence type="ECO:0000313" key="2">
    <source>
        <dbReference type="Proteomes" id="UP000281553"/>
    </source>
</evidence>
<dbReference type="EMBL" id="UYRU01062757">
    <property type="protein sequence ID" value="VDN15508.1"/>
    <property type="molecule type" value="Genomic_DNA"/>
</dbReference>
<accession>A0A3P7LZJ8</accession>
<organism evidence="1 2">
    <name type="scientific">Dibothriocephalus latus</name>
    <name type="common">Fish tapeworm</name>
    <name type="synonym">Diphyllobothrium latum</name>
    <dbReference type="NCBI Taxonomy" id="60516"/>
    <lineage>
        <taxon>Eukaryota</taxon>
        <taxon>Metazoa</taxon>
        <taxon>Spiralia</taxon>
        <taxon>Lophotrochozoa</taxon>
        <taxon>Platyhelminthes</taxon>
        <taxon>Cestoda</taxon>
        <taxon>Eucestoda</taxon>
        <taxon>Diphyllobothriidea</taxon>
        <taxon>Diphyllobothriidae</taxon>
        <taxon>Dibothriocephalus</taxon>
    </lineage>
</organism>
<dbReference type="InterPro" id="IPR029044">
    <property type="entry name" value="Nucleotide-diphossugar_trans"/>
</dbReference>
<dbReference type="InterPro" id="IPR050587">
    <property type="entry name" value="GNT1/Glycosyltrans_8"/>
</dbReference>
<gene>
    <name evidence="1" type="ORF">DILT_LOCUS11339</name>
</gene>
<proteinExistence type="predicted"/>
<dbReference type="PANTHER" id="PTHR11183">
    <property type="entry name" value="GLYCOGENIN SUBFAMILY MEMBER"/>
    <property type="match status" value="1"/>
</dbReference>
<dbReference type="SUPFAM" id="SSF53448">
    <property type="entry name" value="Nucleotide-diphospho-sugar transferases"/>
    <property type="match status" value="1"/>
</dbReference>
<evidence type="ECO:0000313" key="1">
    <source>
        <dbReference type="EMBL" id="VDN15508.1"/>
    </source>
</evidence>
<dbReference type="OrthoDB" id="2014201at2759"/>
<protein>
    <submittedName>
        <fullName evidence="1">Uncharacterized protein</fullName>
    </submittedName>
</protein>
<reference evidence="1 2" key="1">
    <citation type="submission" date="2018-11" db="EMBL/GenBank/DDBJ databases">
        <authorList>
            <consortium name="Pathogen Informatics"/>
        </authorList>
    </citation>
    <scope>NUCLEOTIDE SEQUENCE [LARGE SCALE GENOMIC DNA]</scope>
</reference>
<dbReference type="Gene3D" id="3.90.550.10">
    <property type="entry name" value="Spore Coat Polysaccharide Biosynthesis Protein SpsA, Chain A"/>
    <property type="match status" value="1"/>
</dbReference>
<name>A0A3P7LZJ8_DIBLA</name>
<keyword evidence="2" id="KW-1185">Reference proteome</keyword>
<sequence>MVLGHSLRLVNTQKELTVLITEGVPHSFRDLLRQVYDNIIVVKQLQSTDNGSTFFLNRPNLGTTYTKLHCWTLTDFSKAVFLDADIILCDQRADQKFVPSYASCILVTVPKLRRWSPNIVGSLTGNRR</sequence>